<evidence type="ECO:0000259" key="1">
    <source>
        <dbReference type="Pfam" id="PF04909"/>
    </source>
</evidence>
<dbReference type="Proteomes" id="UP000199005">
    <property type="component" value="Unassembled WGS sequence"/>
</dbReference>
<evidence type="ECO:0000313" key="4">
    <source>
        <dbReference type="Proteomes" id="UP000199005"/>
    </source>
</evidence>
<dbReference type="GO" id="GO:0016787">
    <property type="term" value="F:hydrolase activity"/>
    <property type="evidence" value="ECO:0007669"/>
    <property type="project" value="UniProtKB-KW"/>
</dbReference>
<keyword evidence="2" id="KW-0378">Hydrolase</keyword>
<dbReference type="AlphaFoldDB" id="A0A1H6YU38"/>
<dbReference type="RefSeq" id="WP_170849502.1">
    <property type="nucleotide sequence ID" value="NZ_FNYO01000109.1"/>
</dbReference>
<dbReference type="InterPro" id="IPR006680">
    <property type="entry name" value="Amidohydro-rel"/>
</dbReference>
<evidence type="ECO:0000313" key="2">
    <source>
        <dbReference type="EMBL" id="SEJ44798.1"/>
    </source>
</evidence>
<dbReference type="STRING" id="170623.SAMN04244579_04422"/>
<proteinExistence type="predicted"/>
<dbReference type="PROSITE" id="PS51318">
    <property type="entry name" value="TAT"/>
    <property type="match status" value="1"/>
</dbReference>
<accession>A0A1H6YU38</accession>
<dbReference type="InterPro" id="IPR006311">
    <property type="entry name" value="TAT_signal"/>
</dbReference>
<dbReference type="EMBL" id="FNYO01000109">
    <property type="protein sequence ID" value="SEJ44798.1"/>
    <property type="molecule type" value="Genomic_DNA"/>
</dbReference>
<reference evidence="4 5" key="1">
    <citation type="submission" date="2016-10" db="EMBL/GenBank/DDBJ databases">
        <authorList>
            <person name="de Groot N.N."/>
        </authorList>
    </citation>
    <scope>NUCLEOTIDE SEQUENCE [LARGE SCALE GENOMIC DNA]</scope>
    <source>
        <strain evidence="2 4">DSM 1041</strain>
        <strain evidence="3 5">DSM 373</strain>
    </source>
</reference>
<protein>
    <submittedName>
        <fullName evidence="2">Predicted metal-dependent hydrolase, TIM-barrel fold</fullName>
    </submittedName>
</protein>
<feature type="domain" description="Amidohydrolase-related" evidence="1">
    <location>
        <begin position="72"/>
        <end position="337"/>
    </location>
</feature>
<dbReference type="InterPro" id="IPR052358">
    <property type="entry name" value="Aro_Compnd_Degr_Hydrolases"/>
</dbReference>
<dbReference type="InterPro" id="IPR032466">
    <property type="entry name" value="Metal_Hydrolase"/>
</dbReference>
<sequence length="339" mass="37204">MTTILDYTGLSRRSLLKKGSVVLTASAALSMPILSQAASRNSTQSADKEDADQSPGTVMDSQLLSLFSQPKIDCHHHIIDPVHYPYPADSTYHPAGNELGPSAYYEQVMQAYGICHSVIVQPTSAYAYDNSCLLDTLARNKGRHKGVVVVPNDVSSETLAQYKVQGVVGVALNAALLGPERFLKIDALMERLAELDLYAQIQVKDDQLLALLPLLQRTRSRVLIDHSGRPDVGAGLQQPAFQALLSLAGNGRTFVKLSGLSQYSRESYPYTDAQPYQLALLGAFTAENCVWGTDWPFLRARQNMELGTVLTNFGEIFPNAGDRQKILWETPKRLFGFTA</sequence>
<organism evidence="2 4">
    <name type="scientific">Azotobacter beijerinckii</name>
    <dbReference type="NCBI Taxonomy" id="170623"/>
    <lineage>
        <taxon>Bacteria</taxon>
        <taxon>Pseudomonadati</taxon>
        <taxon>Pseudomonadota</taxon>
        <taxon>Gammaproteobacteria</taxon>
        <taxon>Pseudomonadales</taxon>
        <taxon>Pseudomonadaceae</taxon>
        <taxon>Azotobacter</taxon>
    </lineage>
</organism>
<dbReference type="PANTHER" id="PTHR35563:SF2">
    <property type="entry name" value="BARREL METAL-DEPENDENT HYDROLASE, PUTATIVE (AFU_ORTHOLOGUE AFUA_1G16240)-RELATED"/>
    <property type="match status" value="1"/>
</dbReference>
<dbReference type="PANTHER" id="PTHR35563">
    <property type="entry name" value="BARREL METAL-DEPENDENT HYDROLASE, PUTATIVE (AFU_ORTHOLOGUE AFUA_1G16240)-RELATED"/>
    <property type="match status" value="1"/>
</dbReference>
<evidence type="ECO:0000313" key="3">
    <source>
        <dbReference type="EMBL" id="SEJ67943.1"/>
    </source>
</evidence>
<evidence type="ECO:0000313" key="5">
    <source>
        <dbReference type="Proteomes" id="UP000199250"/>
    </source>
</evidence>
<name>A0A1H6YU38_9GAMM</name>
<dbReference type="EMBL" id="FNYQ01000204">
    <property type="protein sequence ID" value="SEJ67943.1"/>
    <property type="molecule type" value="Genomic_DNA"/>
</dbReference>
<dbReference type="SUPFAM" id="SSF51556">
    <property type="entry name" value="Metallo-dependent hydrolases"/>
    <property type="match status" value="1"/>
</dbReference>
<dbReference type="Gene3D" id="3.20.20.140">
    <property type="entry name" value="Metal-dependent hydrolases"/>
    <property type="match status" value="1"/>
</dbReference>
<gene>
    <name evidence="3" type="ORF">SAMN04244572_04889</name>
    <name evidence="2" type="ORF">SAMN04244579_04422</name>
</gene>
<dbReference type="Proteomes" id="UP000199250">
    <property type="component" value="Unassembled WGS sequence"/>
</dbReference>
<dbReference type="Pfam" id="PF04909">
    <property type="entry name" value="Amidohydro_2"/>
    <property type="match status" value="1"/>
</dbReference>